<evidence type="ECO:0000313" key="2">
    <source>
        <dbReference type="Proteomes" id="UP000054321"/>
    </source>
</evidence>
<feature type="non-terminal residue" evidence="1">
    <location>
        <position position="83"/>
    </location>
</feature>
<sequence>LAIQAIKHDLKLKVYTALKIYRVDHRKLSYWLYSIPPRYAIQANSRKMTDLEESVLSEYIINLGSKGFPSRLCIIEDIANRII</sequence>
<reference evidence="2" key="2">
    <citation type="submission" date="2015-01" db="EMBL/GenBank/DDBJ databases">
        <title>Evolutionary Origins and Diversification of the Mycorrhizal Mutualists.</title>
        <authorList>
            <consortium name="DOE Joint Genome Institute"/>
            <consortium name="Mycorrhizal Genomics Consortium"/>
            <person name="Kohler A."/>
            <person name="Kuo A."/>
            <person name="Nagy L.G."/>
            <person name="Floudas D."/>
            <person name="Copeland A."/>
            <person name="Barry K.W."/>
            <person name="Cichocki N."/>
            <person name="Veneault-Fourrey C."/>
            <person name="LaButti K."/>
            <person name="Lindquist E.A."/>
            <person name="Lipzen A."/>
            <person name="Lundell T."/>
            <person name="Morin E."/>
            <person name="Murat C."/>
            <person name="Riley R."/>
            <person name="Ohm R."/>
            <person name="Sun H."/>
            <person name="Tunlid A."/>
            <person name="Henrissat B."/>
            <person name="Grigoriev I.V."/>
            <person name="Hibbett D.S."/>
            <person name="Martin F."/>
        </authorList>
    </citation>
    <scope>NUCLEOTIDE SEQUENCE [LARGE SCALE GENOMIC DNA]</scope>
    <source>
        <strain evidence="2">Zn</strain>
    </source>
</reference>
<protein>
    <recommendedName>
        <fullName evidence="3">HTH CENPB-type domain-containing protein</fullName>
    </recommendedName>
</protein>
<evidence type="ECO:0008006" key="3">
    <source>
        <dbReference type="Google" id="ProtNLM"/>
    </source>
</evidence>
<keyword evidence="2" id="KW-1185">Reference proteome</keyword>
<dbReference type="AlphaFoldDB" id="A0A0C3GQE6"/>
<gene>
    <name evidence="1" type="ORF">OIDMADRAFT_92196</name>
</gene>
<dbReference type="InParanoid" id="A0A0C3GQE6"/>
<dbReference type="EMBL" id="KN832908">
    <property type="protein sequence ID" value="KIM92726.1"/>
    <property type="molecule type" value="Genomic_DNA"/>
</dbReference>
<dbReference type="HOGENOM" id="CLU_013929_8_5_1"/>
<reference evidence="1 2" key="1">
    <citation type="submission" date="2014-04" db="EMBL/GenBank/DDBJ databases">
        <authorList>
            <consortium name="DOE Joint Genome Institute"/>
            <person name="Kuo A."/>
            <person name="Martino E."/>
            <person name="Perotto S."/>
            <person name="Kohler A."/>
            <person name="Nagy L.G."/>
            <person name="Floudas D."/>
            <person name="Copeland A."/>
            <person name="Barry K.W."/>
            <person name="Cichocki N."/>
            <person name="Veneault-Fourrey C."/>
            <person name="LaButti K."/>
            <person name="Lindquist E.A."/>
            <person name="Lipzen A."/>
            <person name="Lundell T."/>
            <person name="Morin E."/>
            <person name="Murat C."/>
            <person name="Sun H."/>
            <person name="Tunlid A."/>
            <person name="Henrissat B."/>
            <person name="Grigoriev I.V."/>
            <person name="Hibbett D.S."/>
            <person name="Martin F."/>
            <person name="Nordberg H.P."/>
            <person name="Cantor M.N."/>
            <person name="Hua S.X."/>
        </authorList>
    </citation>
    <scope>NUCLEOTIDE SEQUENCE [LARGE SCALE GENOMIC DNA]</scope>
    <source>
        <strain evidence="1 2">Zn</strain>
    </source>
</reference>
<accession>A0A0C3GQE6</accession>
<dbReference type="OrthoDB" id="3434752at2759"/>
<organism evidence="1 2">
    <name type="scientific">Oidiodendron maius (strain Zn)</name>
    <dbReference type="NCBI Taxonomy" id="913774"/>
    <lineage>
        <taxon>Eukaryota</taxon>
        <taxon>Fungi</taxon>
        <taxon>Dikarya</taxon>
        <taxon>Ascomycota</taxon>
        <taxon>Pezizomycotina</taxon>
        <taxon>Leotiomycetes</taxon>
        <taxon>Leotiomycetes incertae sedis</taxon>
        <taxon>Myxotrichaceae</taxon>
        <taxon>Oidiodendron</taxon>
    </lineage>
</organism>
<proteinExistence type="predicted"/>
<evidence type="ECO:0000313" key="1">
    <source>
        <dbReference type="EMBL" id="KIM92726.1"/>
    </source>
</evidence>
<dbReference type="Proteomes" id="UP000054321">
    <property type="component" value="Unassembled WGS sequence"/>
</dbReference>
<feature type="non-terminal residue" evidence="1">
    <location>
        <position position="1"/>
    </location>
</feature>
<name>A0A0C3GQE6_OIDMZ</name>